<name>A0A3P7J2Q8_STRVU</name>
<dbReference type="Proteomes" id="UP000270094">
    <property type="component" value="Unassembled WGS sequence"/>
</dbReference>
<feature type="non-terminal residue" evidence="1">
    <location>
        <position position="1"/>
    </location>
</feature>
<evidence type="ECO:0000313" key="2">
    <source>
        <dbReference type="Proteomes" id="UP000270094"/>
    </source>
</evidence>
<gene>
    <name evidence="1" type="ORF">SVUK_LOCUS9701</name>
</gene>
<accession>A0A3P7J2Q8</accession>
<dbReference type="AlphaFoldDB" id="A0A3P7J2Q8"/>
<evidence type="ECO:0000313" key="1">
    <source>
        <dbReference type="EMBL" id="VDM74703.1"/>
    </source>
</evidence>
<reference evidence="1 2" key="1">
    <citation type="submission" date="2018-11" db="EMBL/GenBank/DDBJ databases">
        <authorList>
            <consortium name="Pathogen Informatics"/>
        </authorList>
    </citation>
    <scope>NUCLEOTIDE SEQUENCE [LARGE SCALE GENOMIC DNA]</scope>
</reference>
<organism evidence="1 2">
    <name type="scientific">Strongylus vulgaris</name>
    <name type="common">Blood worm</name>
    <dbReference type="NCBI Taxonomy" id="40348"/>
    <lineage>
        <taxon>Eukaryota</taxon>
        <taxon>Metazoa</taxon>
        <taxon>Ecdysozoa</taxon>
        <taxon>Nematoda</taxon>
        <taxon>Chromadorea</taxon>
        <taxon>Rhabditida</taxon>
        <taxon>Rhabditina</taxon>
        <taxon>Rhabditomorpha</taxon>
        <taxon>Strongyloidea</taxon>
        <taxon>Strongylidae</taxon>
        <taxon>Strongylus</taxon>
    </lineage>
</organism>
<protein>
    <submittedName>
        <fullName evidence="1">Uncharacterized protein</fullName>
    </submittedName>
</protein>
<dbReference type="EMBL" id="UYYB01094589">
    <property type="protein sequence ID" value="VDM74703.1"/>
    <property type="molecule type" value="Genomic_DNA"/>
</dbReference>
<keyword evidence="2" id="KW-1185">Reference proteome</keyword>
<proteinExistence type="predicted"/>
<sequence length="42" mass="4761">SIIVLLAFDVTILYESHCDEPALLLLPCRYLSSTDMLLDCFI</sequence>